<dbReference type="InterPro" id="IPR016187">
    <property type="entry name" value="CTDL_fold"/>
</dbReference>
<dbReference type="Pfam" id="PF05419">
    <property type="entry name" value="GUN4"/>
    <property type="match status" value="1"/>
</dbReference>
<name>A0A2N6KG69_9CYAN</name>
<feature type="transmembrane region" description="Helical" evidence="1">
    <location>
        <begin position="129"/>
        <end position="146"/>
    </location>
</feature>
<protein>
    <recommendedName>
        <fullName evidence="2">NACHT domain-containing protein</fullName>
    </recommendedName>
</protein>
<dbReference type="AlphaFoldDB" id="A0A2N6KG69"/>
<dbReference type="PANTHER" id="PTHR34800:SF1">
    <property type="entry name" value="TETRAPYRROLE-BINDING PROTEIN, CHLOROPLASTIC"/>
    <property type="match status" value="1"/>
</dbReference>
<dbReference type="InterPro" id="IPR027417">
    <property type="entry name" value="P-loop_NTPase"/>
</dbReference>
<feature type="transmembrane region" description="Helical" evidence="1">
    <location>
        <begin position="152"/>
        <end position="170"/>
    </location>
</feature>
<keyword evidence="1" id="KW-0812">Transmembrane</keyword>
<keyword evidence="1" id="KW-1133">Transmembrane helix</keyword>
<evidence type="ECO:0000259" key="2">
    <source>
        <dbReference type="PROSITE" id="PS50837"/>
    </source>
</evidence>
<dbReference type="Pfam" id="PF05729">
    <property type="entry name" value="NACHT"/>
    <property type="match status" value="1"/>
</dbReference>
<reference evidence="3 4" key="1">
    <citation type="submission" date="2017-07" db="EMBL/GenBank/DDBJ databases">
        <title>Genomes of Fischerella (Mastigocladus) sp. strains.</title>
        <authorList>
            <person name="Miller S.R."/>
        </authorList>
    </citation>
    <scope>NUCLEOTIDE SEQUENCE [LARGE SCALE GENOMIC DNA]</scope>
    <source>
        <strain evidence="3 4">CCMEE 5268</strain>
    </source>
</reference>
<comment type="caution">
    <text evidence="3">The sequence shown here is derived from an EMBL/GenBank/DDBJ whole genome shotgun (WGS) entry which is preliminary data.</text>
</comment>
<dbReference type="PANTHER" id="PTHR34800">
    <property type="entry name" value="TETRAPYRROLE-BINDING PROTEIN, CHLOROPLASTIC"/>
    <property type="match status" value="1"/>
</dbReference>
<dbReference type="Gene3D" id="1.10.10.1770">
    <property type="entry name" value="Gun4-like"/>
    <property type="match status" value="1"/>
</dbReference>
<feature type="transmembrane region" description="Helical" evidence="1">
    <location>
        <begin position="39"/>
        <end position="59"/>
    </location>
</feature>
<dbReference type="SUPFAM" id="SSF140869">
    <property type="entry name" value="GUN4-like"/>
    <property type="match status" value="1"/>
</dbReference>
<evidence type="ECO:0000313" key="3">
    <source>
        <dbReference type="EMBL" id="PLZ98250.1"/>
    </source>
</evidence>
<dbReference type="EMBL" id="NMQA01000130">
    <property type="protein sequence ID" value="PLZ98250.1"/>
    <property type="molecule type" value="Genomic_DNA"/>
</dbReference>
<dbReference type="CDD" id="cd16383">
    <property type="entry name" value="GUN4"/>
    <property type="match status" value="1"/>
</dbReference>
<accession>A0A2N6KG69</accession>
<dbReference type="SUPFAM" id="SSF56436">
    <property type="entry name" value="C-type lectin-like"/>
    <property type="match status" value="1"/>
</dbReference>
<dbReference type="Gene3D" id="3.40.50.300">
    <property type="entry name" value="P-loop containing nucleotide triphosphate hydrolases"/>
    <property type="match status" value="1"/>
</dbReference>
<proteinExistence type="predicted"/>
<dbReference type="GO" id="GO:0046906">
    <property type="term" value="F:tetrapyrrole binding"/>
    <property type="evidence" value="ECO:0007669"/>
    <property type="project" value="TreeGrafter"/>
</dbReference>
<feature type="transmembrane region" description="Helical" evidence="1">
    <location>
        <begin position="103"/>
        <end position="122"/>
    </location>
</feature>
<evidence type="ECO:0000256" key="1">
    <source>
        <dbReference type="SAM" id="Phobius"/>
    </source>
</evidence>
<dbReference type="Proteomes" id="UP000235025">
    <property type="component" value="Unassembled WGS sequence"/>
</dbReference>
<dbReference type="PROSITE" id="PS50837">
    <property type="entry name" value="NACHT"/>
    <property type="match status" value="1"/>
</dbReference>
<dbReference type="RefSeq" id="WP_102172874.1">
    <property type="nucleotide sequence ID" value="NZ_NMQA01000130.1"/>
</dbReference>
<sequence>MSKLNISDLLPKLLQVLLSAGLLAFLVNQLPQINLPLWVNLSLMGVIALVLVILELQCSQSQTNTTHAKQNLLLGWFPLIGGLILYGIWYFKHVPTKYNSAIFYTYLALFAVGTVLPPVLLLPAKWLNLLAWFVPVVGFFVTAHFILTQQSIPAIVSLLVTVIVTVFLVMRKLLLEFTHQISTKWDARQQQLGTKLADLVWSQLEFCIWDLTSPFKHNYYQSLINTCRDYRTQGLKTKGPFTLDLEKVFVPLRISPESLDKISAAIIQSSGRTDHHSIWDFLVASKKEPAYRRMAIIGSPGSGKTTLLEHLTLTYAKNTQCLQHPQAPKLVPILLYLRDMQQLIANNQQINLVALIEQQTSISKLNPSPRWFENTLRNQQCLVMLDGLDEVADFPTRQSVSRWINQQIQEYPNAIFLITSRPFGYKSASVQEVKTVVDVQPFNLEQMQVFINNWYLQHEIMSRLGKDDAGVRQVAETKSNDLIERIKKNPPLAAMALNPLLLTMIATVHCYRGALPGRRVELYAEICDVLLGKRQEAKGIFEQLTVEQKKAVLQVLALALMQRNTREFTLQSGSSLVASELAKVAGSGTNTQDFLANVETSCGLLIERENGIYEFAHKSFQEYLAAVQIKESNQEQILISNINNSWWDETIRLYAAQSDATNLIRAALDNPTVVSLKLALDCQEEGLRIEPDVRRELTDRLAAGLESHQPEIFKLAAEVKLARRLSNLLRIDEDLEIDHSYITCAEYRLFLNFFGGLDGVYWKFSPFMGDVNKPITNIYLSEANRFCAWLIQNFTQQNPLEKTTGYRLATETERLKFPIADDAQLAESGIRLVRFQLPSLYSQLCYFLAAGKWREADEETSRVMLKVANREQQGYLDVDDIRNFPCRDLRIIDQLWVNYSNGRFGFSVQKRIWIEVGGKYFIKYKDNNKIEILETTYLEFSDRVGWRRDGSWLDYDQIAFTLDAPAGQFPSGVWEWRQVHIRTESFISVKDVVGRMTIGGKRWVRWKGCFLFSHLKTCRL</sequence>
<dbReference type="InterPro" id="IPR007111">
    <property type="entry name" value="NACHT_NTPase"/>
</dbReference>
<feature type="domain" description="NACHT" evidence="2">
    <location>
        <begin position="292"/>
        <end position="422"/>
    </location>
</feature>
<keyword evidence="1" id="KW-0472">Membrane</keyword>
<gene>
    <name evidence="3" type="ORF">CEN50_12170</name>
</gene>
<evidence type="ECO:0000313" key="4">
    <source>
        <dbReference type="Proteomes" id="UP000235025"/>
    </source>
</evidence>
<dbReference type="SUPFAM" id="SSF52540">
    <property type="entry name" value="P-loop containing nucleoside triphosphate hydrolases"/>
    <property type="match status" value="1"/>
</dbReference>
<dbReference type="InterPro" id="IPR008629">
    <property type="entry name" value="GUN4-like"/>
</dbReference>
<organism evidence="3 4">
    <name type="scientific">Fischerella thermalis CCMEE 5268</name>
    <dbReference type="NCBI Taxonomy" id="2019662"/>
    <lineage>
        <taxon>Bacteria</taxon>
        <taxon>Bacillati</taxon>
        <taxon>Cyanobacteriota</taxon>
        <taxon>Cyanophyceae</taxon>
        <taxon>Nostocales</taxon>
        <taxon>Hapalosiphonaceae</taxon>
        <taxon>Fischerella</taxon>
    </lineage>
</organism>
<feature type="transmembrane region" description="Helical" evidence="1">
    <location>
        <begin position="71"/>
        <end position="91"/>
    </location>
</feature>
<dbReference type="InterPro" id="IPR037215">
    <property type="entry name" value="GUN4-like_sf"/>
</dbReference>
<dbReference type="Gene3D" id="1.25.40.620">
    <property type="match status" value="1"/>
</dbReference>